<evidence type="ECO:0000313" key="2">
    <source>
        <dbReference type="Proteomes" id="UP000015105"/>
    </source>
</evidence>
<dbReference type="Gramene" id="AET2Gv20917300.1">
    <property type="protein sequence ID" value="AET2Gv20917300.1"/>
    <property type="gene ID" value="AET2Gv20917300"/>
</dbReference>
<proteinExistence type="predicted"/>
<reference evidence="2" key="2">
    <citation type="journal article" date="2017" name="Nat. Plants">
        <title>The Aegilops tauschii genome reveals multiple impacts of transposons.</title>
        <authorList>
            <person name="Zhao G."/>
            <person name="Zou C."/>
            <person name="Li K."/>
            <person name="Wang K."/>
            <person name="Li T."/>
            <person name="Gao L."/>
            <person name="Zhang X."/>
            <person name="Wang H."/>
            <person name="Yang Z."/>
            <person name="Liu X."/>
            <person name="Jiang W."/>
            <person name="Mao L."/>
            <person name="Kong X."/>
            <person name="Jiao Y."/>
            <person name="Jia J."/>
        </authorList>
    </citation>
    <scope>NUCLEOTIDE SEQUENCE [LARGE SCALE GENOMIC DNA]</scope>
    <source>
        <strain evidence="2">cv. AL8/78</strain>
    </source>
</reference>
<sequence>MTKKDRNYYLLPDEEDPTRPVPNKIGKVMFLTAVARPRYDADGNVTFSGNIGVWPFVTEVAAQSRSENREQGVIEIKSLMVNRVVMRQ</sequence>
<dbReference type="PANTHER" id="PTHR47169">
    <property type="entry name" value="OS01G0541250 PROTEIN"/>
    <property type="match status" value="1"/>
</dbReference>
<reference evidence="2" key="1">
    <citation type="journal article" date="2014" name="Science">
        <title>Ancient hybridizations among the ancestral genomes of bread wheat.</title>
        <authorList>
            <consortium name="International Wheat Genome Sequencing Consortium,"/>
            <person name="Marcussen T."/>
            <person name="Sandve S.R."/>
            <person name="Heier L."/>
            <person name="Spannagl M."/>
            <person name="Pfeifer M."/>
            <person name="Jakobsen K.S."/>
            <person name="Wulff B.B."/>
            <person name="Steuernagel B."/>
            <person name="Mayer K.F."/>
            <person name="Olsen O.A."/>
        </authorList>
    </citation>
    <scope>NUCLEOTIDE SEQUENCE [LARGE SCALE GENOMIC DNA]</scope>
    <source>
        <strain evidence="2">cv. AL8/78</strain>
    </source>
</reference>
<protein>
    <submittedName>
        <fullName evidence="1">Uncharacterized protein</fullName>
    </submittedName>
</protein>
<reference evidence="1" key="4">
    <citation type="submission" date="2019-03" db="UniProtKB">
        <authorList>
            <consortium name="EnsemblPlants"/>
        </authorList>
    </citation>
    <scope>IDENTIFICATION</scope>
</reference>
<reference evidence="1" key="5">
    <citation type="journal article" date="2021" name="G3 (Bethesda)">
        <title>Aegilops tauschii genome assembly Aet v5.0 features greater sequence contiguity and improved annotation.</title>
        <authorList>
            <person name="Wang L."/>
            <person name="Zhu T."/>
            <person name="Rodriguez J.C."/>
            <person name="Deal K.R."/>
            <person name="Dubcovsky J."/>
            <person name="McGuire P.E."/>
            <person name="Lux T."/>
            <person name="Spannagl M."/>
            <person name="Mayer K.F.X."/>
            <person name="Baldrich P."/>
            <person name="Meyers B.C."/>
            <person name="Huo N."/>
            <person name="Gu Y.Q."/>
            <person name="Zhou H."/>
            <person name="Devos K.M."/>
            <person name="Bennetzen J.L."/>
            <person name="Unver T."/>
            <person name="Budak H."/>
            <person name="Gulick P.J."/>
            <person name="Galiba G."/>
            <person name="Kalapos B."/>
            <person name="Nelson D.R."/>
            <person name="Li P."/>
            <person name="You F.M."/>
            <person name="Luo M.C."/>
            <person name="Dvorak J."/>
        </authorList>
    </citation>
    <scope>NUCLEOTIDE SEQUENCE [LARGE SCALE GENOMIC DNA]</scope>
    <source>
        <strain evidence="1">cv. AL8/78</strain>
    </source>
</reference>
<keyword evidence="2" id="KW-1185">Reference proteome</keyword>
<evidence type="ECO:0000313" key="1">
    <source>
        <dbReference type="EnsemblPlants" id="AET2Gv20917300.1"/>
    </source>
</evidence>
<dbReference type="EnsemblPlants" id="AET2Gv20917300.1">
    <property type="protein sequence ID" value="AET2Gv20917300.1"/>
    <property type="gene ID" value="AET2Gv20917300"/>
</dbReference>
<dbReference type="Proteomes" id="UP000015105">
    <property type="component" value="Chromosome 2D"/>
</dbReference>
<dbReference type="AlphaFoldDB" id="A0A453CPN1"/>
<dbReference type="PANTHER" id="PTHR47169:SF2">
    <property type="entry name" value="OS01G0541250 PROTEIN"/>
    <property type="match status" value="1"/>
</dbReference>
<accession>A0A453CPN1</accession>
<reference evidence="1" key="3">
    <citation type="journal article" date="2017" name="Nature">
        <title>Genome sequence of the progenitor of the wheat D genome Aegilops tauschii.</title>
        <authorList>
            <person name="Luo M.C."/>
            <person name="Gu Y.Q."/>
            <person name="Puiu D."/>
            <person name="Wang H."/>
            <person name="Twardziok S.O."/>
            <person name="Deal K.R."/>
            <person name="Huo N."/>
            <person name="Zhu T."/>
            <person name="Wang L."/>
            <person name="Wang Y."/>
            <person name="McGuire P.E."/>
            <person name="Liu S."/>
            <person name="Long H."/>
            <person name="Ramasamy R.K."/>
            <person name="Rodriguez J.C."/>
            <person name="Van S.L."/>
            <person name="Yuan L."/>
            <person name="Wang Z."/>
            <person name="Xia Z."/>
            <person name="Xiao L."/>
            <person name="Anderson O.D."/>
            <person name="Ouyang S."/>
            <person name="Liang Y."/>
            <person name="Zimin A.V."/>
            <person name="Pertea G."/>
            <person name="Qi P."/>
            <person name="Bennetzen J.L."/>
            <person name="Dai X."/>
            <person name="Dawson M.W."/>
            <person name="Muller H.G."/>
            <person name="Kugler K."/>
            <person name="Rivarola-Duarte L."/>
            <person name="Spannagl M."/>
            <person name="Mayer K.F.X."/>
            <person name="Lu F.H."/>
            <person name="Bevan M.W."/>
            <person name="Leroy P."/>
            <person name="Li P."/>
            <person name="You F.M."/>
            <person name="Sun Q."/>
            <person name="Liu Z."/>
            <person name="Lyons E."/>
            <person name="Wicker T."/>
            <person name="Salzberg S.L."/>
            <person name="Devos K.M."/>
            <person name="Dvorak J."/>
        </authorList>
    </citation>
    <scope>NUCLEOTIDE SEQUENCE [LARGE SCALE GENOMIC DNA]</scope>
    <source>
        <strain evidence="1">cv. AL8/78</strain>
    </source>
</reference>
<organism evidence="1 2">
    <name type="scientific">Aegilops tauschii subsp. strangulata</name>
    <name type="common">Goatgrass</name>
    <dbReference type="NCBI Taxonomy" id="200361"/>
    <lineage>
        <taxon>Eukaryota</taxon>
        <taxon>Viridiplantae</taxon>
        <taxon>Streptophyta</taxon>
        <taxon>Embryophyta</taxon>
        <taxon>Tracheophyta</taxon>
        <taxon>Spermatophyta</taxon>
        <taxon>Magnoliopsida</taxon>
        <taxon>Liliopsida</taxon>
        <taxon>Poales</taxon>
        <taxon>Poaceae</taxon>
        <taxon>BOP clade</taxon>
        <taxon>Pooideae</taxon>
        <taxon>Triticodae</taxon>
        <taxon>Triticeae</taxon>
        <taxon>Triticinae</taxon>
        <taxon>Aegilops</taxon>
    </lineage>
</organism>
<name>A0A453CPN1_AEGTS</name>